<dbReference type="Proteomes" id="UP000683493">
    <property type="component" value="Chromosome"/>
</dbReference>
<gene>
    <name evidence="3" type="ORF">KP005_18645</name>
</gene>
<feature type="chain" id="PRO_5045226750" evidence="2">
    <location>
        <begin position="35"/>
        <end position="628"/>
    </location>
</feature>
<dbReference type="InterPro" id="IPR051829">
    <property type="entry name" value="Multiheme_Cytochr_ET"/>
</dbReference>
<keyword evidence="1 2" id="KW-0732">Signal</keyword>
<proteinExistence type="predicted"/>
<organism evidence="3 4">
    <name type="scientific">Geomonas diazotrophica</name>
    <dbReference type="NCBI Taxonomy" id="2843197"/>
    <lineage>
        <taxon>Bacteria</taxon>
        <taxon>Pseudomonadati</taxon>
        <taxon>Thermodesulfobacteriota</taxon>
        <taxon>Desulfuromonadia</taxon>
        <taxon>Geobacterales</taxon>
        <taxon>Geobacteraceae</taxon>
        <taxon>Geomonas</taxon>
    </lineage>
</organism>
<evidence type="ECO:0000313" key="4">
    <source>
        <dbReference type="Proteomes" id="UP000683493"/>
    </source>
</evidence>
<accession>A0ABX8JJI9</accession>
<evidence type="ECO:0000313" key="3">
    <source>
        <dbReference type="EMBL" id="QWV97336.1"/>
    </source>
</evidence>
<evidence type="ECO:0000256" key="2">
    <source>
        <dbReference type="SAM" id="SignalP"/>
    </source>
</evidence>
<feature type="signal peptide" evidence="2">
    <location>
        <begin position="1"/>
        <end position="34"/>
    </location>
</feature>
<evidence type="ECO:0000256" key="1">
    <source>
        <dbReference type="ARBA" id="ARBA00022729"/>
    </source>
</evidence>
<dbReference type="EMBL" id="CP076724">
    <property type="protein sequence ID" value="QWV97336.1"/>
    <property type="molecule type" value="Genomic_DNA"/>
</dbReference>
<protein>
    <submittedName>
        <fullName evidence="3">Cytochrome C</fullName>
    </submittedName>
</protein>
<sequence length="628" mass="69067">MKSTGSAKNRAPSAGGRRRRKALLLSLLPLLAFAGCGGNSPAASGCLSCHAGIEHVSATHRDCVACHGGDGKARVKEAAHRGMYGRNNPSAPEHWDKSCGSCHLYQLDRVKSNLMYTTTGMIRNIRLTWEGPEEGDYASRAGEAYDPAGRALQLKPVAELDHLSGELYRKFCSQCHVARESGEVYGASHASGCAACHFPYNDRATYRGDDATVRGRRPYAATHAMERLPGNEVCSRCHNRSGRIAYSYQGLNDGNNGLVPTRFGLPGPVLASGNRNLTRIAPDVHFAAGMDCIDCHTSRDLMGDGYAYRNMYLQTEIGCEDCHGGARPPRYREISGESDEALRESQGYRMQMRPGMKMILTAKGRPYSNVFYRDGAVWVLGKRSGRLFKSRVITGTPEHTVAGHGRMECYSCHSRTVVQCYGCHTSYDKTRSAMDYVKGVPTPGRFSEKEDYRTLYPFPLALNQRGRISTVTPGCQTFVSVVEPDGSVSKNEYVARFKGKQQLRFAPFYSHNTGKKAIGCGECHGNPAFLGFGQHVVSGRNIEGTMICEQSADKPLDGFLTLQEGRVRAYSAITREHSRPLNGTEVRRALAVNLCLVCHDKAADPIYRKELDHRALNDALHRRLIPAP</sequence>
<name>A0ABX8JJI9_9BACT</name>
<dbReference type="PANTHER" id="PTHR35038">
    <property type="entry name" value="DISSIMILATORY SULFITE REDUCTASE SIRA"/>
    <property type="match status" value="1"/>
</dbReference>
<reference evidence="3 4" key="1">
    <citation type="submission" date="2021-06" db="EMBL/GenBank/DDBJ databases">
        <title>Gemonas diversity in paddy soil.</title>
        <authorList>
            <person name="Liu G."/>
        </authorList>
    </citation>
    <scope>NUCLEOTIDE SEQUENCE [LARGE SCALE GENOMIC DNA]</scope>
    <source>
        <strain evidence="3 4">RG29</strain>
    </source>
</reference>
<keyword evidence="4" id="KW-1185">Reference proteome</keyword>
<dbReference type="NCBIfam" id="NF040943">
    <property type="entry name" value="cytoc3_ExtM"/>
    <property type="match status" value="1"/>
</dbReference>
<dbReference type="PANTHER" id="PTHR35038:SF8">
    <property type="entry name" value="C-TYPE POLYHEME CYTOCHROME OMCC"/>
    <property type="match status" value="1"/>
</dbReference>